<name>A0A118JSR5_CYNCS</name>
<dbReference type="Gramene" id="KVH89649">
    <property type="protein sequence ID" value="KVH89649"/>
    <property type="gene ID" value="Ccrd_008358"/>
</dbReference>
<dbReference type="EMBL" id="LEKV01005184">
    <property type="protein sequence ID" value="KVH89649.1"/>
    <property type="molecule type" value="Genomic_DNA"/>
</dbReference>
<organism evidence="1 2">
    <name type="scientific">Cynara cardunculus var. scolymus</name>
    <name type="common">Globe artichoke</name>
    <name type="synonym">Cynara scolymus</name>
    <dbReference type="NCBI Taxonomy" id="59895"/>
    <lineage>
        <taxon>Eukaryota</taxon>
        <taxon>Viridiplantae</taxon>
        <taxon>Streptophyta</taxon>
        <taxon>Embryophyta</taxon>
        <taxon>Tracheophyta</taxon>
        <taxon>Spermatophyta</taxon>
        <taxon>Magnoliopsida</taxon>
        <taxon>eudicotyledons</taxon>
        <taxon>Gunneridae</taxon>
        <taxon>Pentapetalae</taxon>
        <taxon>asterids</taxon>
        <taxon>campanulids</taxon>
        <taxon>Asterales</taxon>
        <taxon>Asteraceae</taxon>
        <taxon>Carduoideae</taxon>
        <taxon>Cardueae</taxon>
        <taxon>Carduinae</taxon>
        <taxon>Cynara</taxon>
    </lineage>
</organism>
<dbReference type="PANTHER" id="PTHR47871">
    <property type="entry name" value="NAC DOMAIN-CONTAINING PROTEIN 8"/>
    <property type="match status" value="1"/>
</dbReference>
<proteinExistence type="predicted"/>
<gene>
    <name evidence="1" type="ORF">Ccrd_008358</name>
</gene>
<evidence type="ECO:0000313" key="1">
    <source>
        <dbReference type="EMBL" id="KVH89649.1"/>
    </source>
</evidence>
<keyword evidence="2" id="KW-1185">Reference proteome</keyword>
<comment type="caution">
    <text evidence="1">The sequence shown here is derived from an EMBL/GenBank/DDBJ whole genome shotgun (WGS) entry which is preliminary data.</text>
</comment>
<evidence type="ECO:0000313" key="2">
    <source>
        <dbReference type="Proteomes" id="UP000243975"/>
    </source>
</evidence>
<sequence>MVRSPPFEQSQWFEDFRGLQDFNICILECESNLFKNLSDLQGANDIFGDLDDLLIKYKLEPTNVSRYDETTKLKEMKLEDEFEPITLSNMYMAKKDDHVRKIVIPERVQISEESTGPRPTVDTNVKSVGQEERVVEETTIEETVACDKSGSLTNSRHDIYSFGSGKLNGNIIVLERPEYGYITCSLADLVTIVKLTSCSRITLIENRALTVGDDMTEGEAWVLMEYGWIPNSGLGTTLSLGNSFW</sequence>
<dbReference type="AlphaFoldDB" id="A0A118JSR5"/>
<reference evidence="1 2" key="1">
    <citation type="journal article" date="2016" name="Sci. Rep.">
        <title>The genome sequence of the outbreeding globe artichoke constructed de novo incorporating a phase-aware low-pass sequencing strategy of F1 progeny.</title>
        <authorList>
            <person name="Scaglione D."/>
            <person name="Reyes-Chin-Wo S."/>
            <person name="Acquadro A."/>
            <person name="Froenicke L."/>
            <person name="Portis E."/>
            <person name="Beitel C."/>
            <person name="Tirone M."/>
            <person name="Mauro R."/>
            <person name="Lo Monaco A."/>
            <person name="Mauromicale G."/>
            <person name="Faccioli P."/>
            <person name="Cattivelli L."/>
            <person name="Rieseberg L."/>
            <person name="Michelmore R."/>
            <person name="Lanteri S."/>
        </authorList>
    </citation>
    <scope>NUCLEOTIDE SEQUENCE [LARGE SCALE GENOMIC DNA]</scope>
    <source>
        <strain evidence="1">2C</strain>
    </source>
</reference>
<protein>
    <submittedName>
        <fullName evidence="1">Uncharacterized protein</fullName>
    </submittedName>
</protein>
<dbReference type="Proteomes" id="UP000243975">
    <property type="component" value="Unassembled WGS sequence"/>
</dbReference>
<dbReference type="STRING" id="59895.A0A118JSR5"/>
<dbReference type="PANTHER" id="PTHR47871:SF2">
    <property type="entry name" value="OS03G0221300 PROTEIN"/>
    <property type="match status" value="1"/>
</dbReference>
<accession>A0A118JSR5</accession>